<evidence type="ECO:0000313" key="2">
    <source>
        <dbReference type="Proteomes" id="UP000198336"/>
    </source>
</evidence>
<name>A0A226HZB3_9FLAO</name>
<gene>
    <name evidence="1" type="ORF">B0A75_12145</name>
</gene>
<protein>
    <submittedName>
        <fullName evidence="1">Uncharacterized protein</fullName>
    </submittedName>
</protein>
<dbReference type="Proteomes" id="UP000198336">
    <property type="component" value="Unassembled WGS sequence"/>
</dbReference>
<comment type="caution">
    <text evidence="1">The sequence shown here is derived from an EMBL/GenBank/DDBJ whole genome shotgun (WGS) entry which is preliminary data.</text>
</comment>
<keyword evidence="2" id="KW-1185">Reference proteome</keyword>
<dbReference type="EMBL" id="MUHA01000016">
    <property type="protein sequence ID" value="OXA99166.1"/>
    <property type="molecule type" value="Genomic_DNA"/>
</dbReference>
<accession>A0A226HZB3</accession>
<proteinExistence type="predicted"/>
<dbReference type="AlphaFoldDB" id="A0A226HZB3"/>
<evidence type="ECO:0000313" key="1">
    <source>
        <dbReference type="EMBL" id="OXA99166.1"/>
    </source>
</evidence>
<organism evidence="1 2">
    <name type="scientific">Flavobacterium oncorhynchi</name>
    <dbReference type="NCBI Taxonomy" id="728056"/>
    <lineage>
        <taxon>Bacteria</taxon>
        <taxon>Pseudomonadati</taxon>
        <taxon>Bacteroidota</taxon>
        <taxon>Flavobacteriia</taxon>
        <taxon>Flavobacteriales</taxon>
        <taxon>Flavobacteriaceae</taxon>
        <taxon>Flavobacterium</taxon>
    </lineage>
</organism>
<reference evidence="1 2" key="1">
    <citation type="submission" date="2016-11" db="EMBL/GenBank/DDBJ databases">
        <title>Whole genomes of Flavobacteriaceae.</title>
        <authorList>
            <person name="Stine C."/>
            <person name="Li C."/>
            <person name="Tadesse D."/>
        </authorList>
    </citation>
    <scope>NUCLEOTIDE SEQUENCE [LARGE SCALE GENOMIC DNA]</scope>
    <source>
        <strain evidence="1 2">CCUG 59446</strain>
    </source>
</reference>
<sequence>MSIRVLKGSNHLKIALRNSANEIGNLKELTPLRDFSCIINFRKGKVATISTTVRKLKNNHLE</sequence>